<evidence type="ECO:0000256" key="1">
    <source>
        <dbReference type="SAM" id="MobiDB-lite"/>
    </source>
</evidence>
<gene>
    <name evidence="2" type="ORF">NDU88_000288</name>
</gene>
<proteinExistence type="predicted"/>
<feature type="region of interest" description="Disordered" evidence="1">
    <location>
        <begin position="20"/>
        <end position="49"/>
    </location>
</feature>
<evidence type="ECO:0000313" key="2">
    <source>
        <dbReference type="EMBL" id="KAJ1159783.1"/>
    </source>
</evidence>
<keyword evidence="3" id="KW-1185">Reference proteome</keyword>
<sequence length="75" mass="8258">MVPTPSNEICEVVVNFSPTLTRERSGRPPLKSGTCDEQHQPCTRPGRPVNCRAQAREADATEFTNHKGNIDPKAI</sequence>
<comment type="caution">
    <text evidence="2">The sequence shown here is derived from an EMBL/GenBank/DDBJ whole genome shotgun (WGS) entry which is preliminary data.</text>
</comment>
<dbReference type="EMBL" id="JANPWB010000008">
    <property type="protein sequence ID" value="KAJ1159783.1"/>
    <property type="molecule type" value="Genomic_DNA"/>
</dbReference>
<dbReference type="AlphaFoldDB" id="A0AAV7S9N6"/>
<accession>A0AAV7S9N6</accession>
<feature type="region of interest" description="Disordered" evidence="1">
    <location>
        <begin position="56"/>
        <end position="75"/>
    </location>
</feature>
<dbReference type="Proteomes" id="UP001066276">
    <property type="component" value="Chromosome 4_2"/>
</dbReference>
<name>A0AAV7S9N6_PLEWA</name>
<evidence type="ECO:0000313" key="3">
    <source>
        <dbReference type="Proteomes" id="UP001066276"/>
    </source>
</evidence>
<reference evidence="2" key="1">
    <citation type="journal article" date="2022" name="bioRxiv">
        <title>Sequencing and chromosome-scale assembly of the giantPleurodeles waltlgenome.</title>
        <authorList>
            <person name="Brown T."/>
            <person name="Elewa A."/>
            <person name="Iarovenko S."/>
            <person name="Subramanian E."/>
            <person name="Araus A.J."/>
            <person name="Petzold A."/>
            <person name="Susuki M."/>
            <person name="Suzuki K.-i.T."/>
            <person name="Hayashi T."/>
            <person name="Toyoda A."/>
            <person name="Oliveira C."/>
            <person name="Osipova E."/>
            <person name="Leigh N.D."/>
            <person name="Simon A."/>
            <person name="Yun M.H."/>
        </authorList>
    </citation>
    <scope>NUCLEOTIDE SEQUENCE</scope>
    <source>
        <strain evidence="2">20211129_DDA</strain>
        <tissue evidence="2">Liver</tissue>
    </source>
</reference>
<organism evidence="2 3">
    <name type="scientific">Pleurodeles waltl</name>
    <name type="common">Iberian ribbed newt</name>
    <dbReference type="NCBI Taxonomy" id="8319"/>
    <lineage>
        <taxon>Eukaryota</taxon>
        <taxon>Metazoa</taxon>
        <taxon>Chordata</taxon>
        <taxon>Craniata</taxon>
        <taxon>Vertebrata</taxon>
        <taxon>Euteleostomi</taxon>
        <taxon>Amphibia</taxon>
        <taxon>Batrachia</taxon>
        <taxon>Caudata</taxon>
        <taxon>Salamandroidea</taxon>
        <taxon>Salamandridae</taxon>
        <taxon>Pleurodelinae</taxon>
        <taxon>Pleurodeles</taxon>
    </lineage>
</organism>
<protein>
    <submittedName>
        <fullName evidence="2">Uncharacterized protein</fullName>
    </submittedName>
</protein>